<reference evidence="3 4" key="1">
    <citation type="submission" date="2017-12" db="EMBL/GenBank/DDBJ databases">
        <title>Phylogenetic diversity of female urinary microbiome.</title>
        <authorList>
            <person name="Thomas-White K."/>
            <person name="Wolfe A.J."/>
        </authorList>
    </citation>
    <scope>NUCLEOTIDE SEQUENCE [LARGE SCALE GENOMIC DNA]</scope>
    <source>
        <strain evidence="3 4">UMB0250</strain>
    </source>
</reference>
<organism evidence="3 4">
    <name type="scientific">Schaalia turicensis</name>
    <dbReference type="NCBI Taxonomy" id="131111"/>
    <lineage>
        <taxon>Bacteria</taxon>
        <taxon>Bacillati</taxon>
        <taxon>Actinomycetota</taxon>
        <taxon>Actinomycetes</taxon>
        <taxon>Actinomycetales</taxon>
        <taxon>Actinomycetaceae</taxon>
        <taxon>Schaalia</taxon>
    </lineage>
</organism>
<dbReference type="AlphaFoldDB" id="A0A2I1I5X8"/>
<evidence type="ECO:0000313" key="4">
    <source>
        <dbReference type="Proteomes" id="UP000234545"/>
    </source>
</evidence>
<sequence length="231" mass="24432">MTHIELCVEDLPSVAIATDQGVDGVELCARLDVGGLTPDIQLLEQSLTLAPPTGVHAMLRVRGGDFVHSRDEVDQMVSILNDRVNHFASYVSAGQLGFVCGAITDDGQIDVEACKALKDAAGDAPLTFHRAFDETRNYEESLDTLISLGFARVLTTGGRDATAQAPVLKHLASRAGNDLTIVASGGLRSHNVAAFLKVAHVRAVHMRAPLLGGGTDQDEVARIVTAVRNAS</sequence>
<dbReference type="RefSeq" id="WP_101627758.1">
    <property type="nucleotide sequence ID" value="NZ_PKKJ01000002.1"/>
</dbReference>
<dbReference type="Gene3D" id="3.20.20.380">
    <property type="entry name" value="Copper homeostasis (CutC) domain"/>
    <property type="match status" value="1"/>
</dbReference>
<dbReference type="PANTHER" id="PTHR12598:SF0">
    <property type="entry name" value="COPPER HOMEOSTASIS PROTEIN CUTC HOMOLOG"/>
    <property type="match status" value="1"/>
</dbReference>
<dbReference type="InterPro" id="IPR005627">
    <property type="entry name" value="CutC-like"/>
</dbReference>
<dbReference type="GO" id="GO:0005507">
    <property type="term" value="F:copper ion binding"/>
    <property type="evidence" value="ECO:0007669"/>
    <property type="project" value="TreeGrafter"/>
</dbReference>
<comment type="similarity">
    <text evidence="1">Belongs to the CutC family.</text>
</comment>
<dbReference type="PANTHER" id="PTHR12598">
    <property type="entry name" value="COPPER HOMEOSTASIS PROTEIN CUTC"/>
    <property type="match status" value="1"/>
</dbReference>
<dbReference type="InterPro" id="IPR036822">
    <property type="entry name" value="CutC-like_dom_sf"/>
</dbReference>
<name>A0A2I1I5X8_9ACTO</name>
<protein>
    <recommendedName>
        <fullName evidence="2">Copper homeostasis protein cutC homolog</fullName>
    </recommendedName>
</protein>
<dbReference type="EMBL" id="PKKJ01000002">
    <property type="protein sequence ID" value="PKY66545.1"/>
    <property type="molecule type" value="Genomic_DNA"/>
</dbReference>
<evidence type="ECO:0000256" key="2">
    <source>
        <dbReference type="ARBA" id="ARBA00019014"/>
    </source>
</evidence>
<evidence type="ECO:0000313" key="3">
    <source>
        <dbReference type="EMBL" id="PKY66545.1"/>
    </source>
</evidence>
<dbReference type="SUPFAM" id="SSF110395">
    <property type="entry name" value="CutC-like"/>
    <property type="match status" value="1"/>
</dbReference>
<accession>A0A2I1I5X8</accession>
<comment type="caution">
    <text evidence="3">The sequence shown here is derived from an EMBL/GenBank/DDBJ whole genome shotgun (WGS) entry which is preliminary data.</text>
</comment>
<proteinExistence type="inferred from homology"/>
<dbReference type="OrthoDB" id="9815677at2"/>
<dbReference type="Pfam" id="PF03932">
    <property type="entry name" value="CutC"/>
    <property type="match status" value="1"/>
</dbReference>
<dbReference type="Proteomes" id="UP000234545">
    <property type="component" value="Unassembled WGS sequence"/>
</dbReference>
<gene>
    <name evidence="3" type="ORF">CYJ25_03145</name>
</gene>
<evidence type="ECO:0000256" key="1">
    <source>
        <dbReference type="ARBA" id="ARBA00007768"/>
    </source>
</evidence>